<evidence type="ECO:0000313" key="2">
    <source>
        <dbReference type="Proteomes" id="UP000503330"/>
    </source>
</evidence>
<sequence>MQWKQSAKARPSLFHVFTCREGGLKEALVNNRLSKENAIRISRSLFLFYGMKMRDLWDKKVKDEFCEGFIYIKEFD</sequence>
<dbReference type="AlphaFoldDB" id="A0AAP9SE81"/>
<proteinExistence type="predicted"/>
<name>A0AAP9SE81_CLOIN</name>
<accession>A0AAP9SE81</accession>
<reference evidence="1 2" key="1">
    <citation type="submission" date="2020-02" db="EMBL/GenBank/DDBJ databases">
        <authorList>
            <person name="Kociolek L.K."/>
            <person name="Ozer E.A."/>
        </authorList>
    </citation>
    <scope>NUCLEOTIDE SEQUENCE [LARGE SCALE GENOMIC DNA]</scope>
    <source>
        <strain evidence="1 2">ATCC 14501</strain>
    </source>
</reference>
<gene>
    <name evidence="1" type="ORF">G4D54_09540</name>
</gene>
<protein>
    <submittedName>
        <fullName evidence="1">Uncharacterized protein</fullName>
    </submittedName>
</protein>
<evidence type="ECO:0000313" key="1">
    <source>
        <dbReference type="EMBL" id="QJA02654.1"/>
    </source>
</evidence>
<dbReference type="GeneID" id="61925779"/>
<dbReference type="RefSeq" id="WP_081616009.1">
    <property type="nucleotide sequence ID" value="NZ_BAAACC010000016.1"/>
</dbReference>
<dbReference type="Proteomes" id="UP000503330">
    <property type="component" value="Chromosome"/>
</dbReference>
<dbReference type="EMBL" id="CP048838">
    <property type="protein sequence ID" value="QJA02654.1"/>
    <property type="molecule type" value="Genomic_DNA"/>
</dbReference>
<organism evidence="1 2">
    <name type="scientific">Clostridium innocuum</name>
    <dbReference type="NCBI Taxonomy" id="1522"/>
    <lineage>
        <taxon>Bacteria</taxon>
        <taxon>Bacillati</taxon>
        <taxon>Bacillota</taxon>
        <taxon>Clostridia</taxon>
        <taxon>Eubacteriales</taxon>
        <taxon>Clostridiaceae</taxon>
        <taxon>Clostridium</taxon>
    </lineage>
</organism>